<proteinExistence type="predicted"/>
<protein>
    <submittedName>
        <fullName evidence="2">Uncharacterized protein</fullName>
    </submittedName>
</protein>
<name>A0ABT0USJ4_9ACTN</name>
<dbReference type="EMBL" id="JAMQAW010000029">
    <property type="protein sequence ID" value="MCM2391322.1"/>
    <property type="molecule type" value="Genomic_DNA"/>
</dbReference>
<dbReference type="RefSeq" id="WP_250921638.1">
    <property type="nucleotide sequence ID" value="NZ_JAMQAW010000029.1"/>
</dbReference>
<evidence type="ECO:0000256" key="1">
    <source>
        <dbReference type="SAM" id="MobiDB-lite"/>
    </source>
</evidence>
<reference evidence="2" key="1">
    <citation type="submission" date="2022-06" db="EMBL/GenBank/DDBJ databases">
        <title>Genome public.</title>
        <authorList>
            <person name="Sun Q."/>
        </authorList>
    </citation>
    <scope>NUCLEOTIDE SEQUENCE</scope>
    <source>
        <strain evidence="2">CWNU-1</strain>
    </source>
</reference>
<feature type="compositionally biased region" description="Basic and acidic residues" evidence="1">
    <location>
        <begin position="1"/>
        <end position="10"/>
    </location>
</feature>
<evidence type="ECO:0000313" key="3">
    <source>
        <dbReference type="Proteomes" id="UP001431429"/>
    </source>
</evidence>
<keyword evidence="3" id="KW-1185">Reference proteome</keyword>
<accession>A0ABT0USJ4</accession>
<evidence type="ECO:0000313" key="2">
    <source>
        <dbReference type="EMBL" id="MCM2391322.1"/>
    </source>
</evidence>
<sequence>MTSQEYRTRAEQLLTPLPGRPMPSLDAVRLADVYARLALSASLDTGSEHTEEARR</sequence>
<dbReference type="Proteomes" id="UP001431429">
    <property type="component" value="Unassembled WGS sequence"/>
</dbReference>
<gene>
    <name evidence="2" type="ORF">NBG84_24025</name>
</gene>
<comment type="caution">
    <text evidence="2">The sequence shown here is derived from an EMBL/GenBank/DDBJ whole genome shotgun (WGS) entry which is preliminary data.</text>
</comment>
<organism evidence="2 3">
    <name type="scientific">Streptomyces albipurpureus</name>
    <dbReference type="NCBI Taxonomy" id="2897419"/>
    <lineage>
        <taxon>Bacteria</taxon>
        <taxon>Bacillati</taxon>
        <taxon>Actinomycetota</taxon>
        <taxon>Actinomycetes</taxon>
        <taxon>Kitasatosporales</taxon>
        <taxon>Streptomycetaceae</taxon>
        <taxon>Streptomyces</taxon>
    </lineage>
</organism>
<feature type="region of interest" description="Disordered" evidence="1">
    <location>
        <begin position="1"/>
        <end position="22"/>
    </location>
</feature>